<accession>A0A1H1LB38</accession>
<dbReference type="STRING" id="546871.SAMN04488543_0183"/>
<dbReference type="RefSeq" id="WP_091408849.1">
    <property type="nucleotide sequence ID" value="NZ_LT629749.1"/>
</dbReference>
<dbReference type="Gene3D" id="3.40.50.12370">
    <property type="match status" value="1"/>
</dbReference>
<dbReference type="SUPFAM" id="SSF52402">
    <property type="entry name" value="Adenine nucleotide alpha hydrolases-like"/>
    <property type="match status" value="1"/>
</dbReference>
<name>A0A1H1LB38_9ACTN</name>
<evidence type="ECO:0000313" key="2">
    <source>
        <dbReference type="EMBL" id="SDR71703.1"/>
    </source>
</evidence>
<evidence type="ECO:0000259" key="1">
    <source>
        <dbReference type="Pfam" id="PF00582"/>
    </source>
</evidence>
<reference evidence="2 3" key="1">
    <citation type="submission" date="2016-10" db="EMBL/GenBank/DDBJ databases">
        <authorList>
            <person name="de Groot N.N."/>
        </authorList>
    </citation>
    <scope>NUCLEOTIDE SEQUENCE [LARGE SCALE GENOMIC DNA]</scope>
    <source>
        <strain evidence="2 3">DSM 21741</strain>
    </source>
</reference>
<dbReference type="EMBL" id="LT629749">
    <property type="protein sequence ID" value="SDR71703.1"/>
    <property type="molecule type" value="Genomic_DNA"/>
</dbReference>
<sequence>MSVCVAVTDSKEGLAALEAAGQEAVQLDVPLVAINLTGSDLDTTVLAAGLAVEVVVPSSPSALDEIEQVLQVLEDRPDITRLVVGVRKRTPVGKAVLGSIPQRLILEAPVPVLSVKASQP</sequence>
<feature type="domain" description="UspA" evidence="1">
    <location>
        <begin position="72"/>
        <end position="116"/>
    </location>
</feature>
<evidence type="ECO:0000313" key="3">
    <source>
        <dbReference type="Proteomes" id="UP000199092"/>
    </source>
</evidence>
<dbReference type="Proteomes" id="UP000199092">
    <property type="component" value="Chromosome I"/>
</dbReference>
<keyword evidence="3" id="KW-1185">Reference proteome</keyword>
<dbReference type="OrthoDB" id="5419113at2"/>
<dbReference type="AlphaFoldDB" id="A0A1H1LB38"/>
<proteinExistence type="predicted"/>
<organism evidence="2 3">
    <name type="scientific">Friedmanniella luteola</name>
    <dbReference type="NCBI Taxonomy" id="546871"/>
    <lineage>
        <taxon>Bacteria</taxon>
        <taxon>Bacillati</taxon>
        <taxon>Actinomycetota</taxon>
        <taxon>Actinomycetes</taxon>
        <taxon>Propionibacteriales</taxon>
        <taxon>Nocardioidaceae</taxon>
        <taxon>Friedmanniella</taxon>
    </lineage>
</organism>
<dbReference type="InterPro" id="IPR006016">
    <property type="entry name" value="UspA"/>
</dbReference>
<gene>
    <name evidence="2" type="ORF">SAMN04488543_0183</name>
</gene>
<protein>
    <submittedName>
        <fullName evidence="2">Nucleotide-binding universal stress protein, UspA family</fullName>
    </submittedName>
</protein>
<dbReference type="Pfam" id="PF00582">
    <property type="entry name" value="Usp"/>
    <property type="match status" value="1"/>
</dbReference>